<evidence type="ECO:0000313" key="9">
    <source>
        <dbReference type="EMBL" id="RXF75669.1"/>
    </source>
</evidence>
<dbReference type="InterPro" id="IPR036097">
    <property type="entry name" value="HisK_dim/P_sf"/>
</dbReference>
<dbReference type="InterPro" id="IPR036890">
    <property type="entry name" value="HATPase_C_sf"/>
</dbReference>
<dbReference type="Pfam" id="PF00072">
    <property type="entry name" value="Response_reg"/>
    <property type="match status" value="1"/>
</dbReference>
<evidence type="ECO:0000256" key="2">
    <source>
        <dbReference type="ARBA" id="ARBA00012438"/>
    </source>
</evidence>
<dbReference type="CDD" id="cd00082">
    <property type="entry name" value="HisKA"/>
    <property type="match status" value="1"/>
</dbReference>
<evidence type="ECO:0000256" key="4">
    <source>
        <dbReference type="ARBA" id="ARBA00023012"/>
    </source>
</evidence>
<dbReference type="PANTHER" id="PTHR45339:SF1">
    <property type="entry name" value="HYBRID SIGNAL TRANSDUCTION HISTIDINE KINASE J"/>
    <property type="match status" value="1"/>
</dbReference>
<feature type="domain" description="Response regulatory" evidence="8">
    <location>
        <begin position="450"/>
        <end position="569"/>
    </location>
</feature>
<sequence>MAFESALFGLAFCLFGALAVLAVRRARRLERDLELARDALWEAEDRAERAQAEGERALAEAGTQAEAGVRAKDRFLATVTHEMRTPLTGVIGTAGLLLESRLAPDQRTYARAISGSAEAMLRLVDEILDLSRIEAERPTMQKAPFAVTGLVEDVAELLAPRAQAKGLDLAVLVGRDVPAELVGDAARIRQILLNLAGNAIKFTATGGVGVRVDLAEGRMRFSVADTGPGFEAGEADRLFQEFEQGSTDASGGGVGLGLAISRRLAEAMGGVLVAEAEPGVGATFTLSLPASSDAVETVAARPLDGRRIVVASAAAFSGPFLVEGLTAAGAAVALADPAIGASALSALVAERGAEIALIDRHADGAAPELAAAARRGGASRVILLLAPSERADLDSLSEDGFDGYLVKPVRGASLVGRLSEPSDAPVDAAGAPVAREGSEAVAFPSQGGLRVLVAEDDPVSALIALAHLARLGHASVHVADGLAACEAFEEGAFDAVLIDVRMPRLDGLSAARRMRDAETASGRRRALLLGLSSNIAAEDRAAAILAGMDDMLAKPLDRRALEPLLAPLRGRESSAA</sequence>
<dbReference type="RefSeq" id="WP_128775848.1">
    <property type="nucleotide sequence ID" value="NZ_RYFI01000001.1"/>
</dbReference>
<dbReference type="Pfam" id="PF02518">
    <property type="entry name" value="HATPase_c"/>
    <property type="match status" value="1"/>
</dbReference>
<dbReference type="FunFam" id="3.30.565.10:FF:000010">
    <property type="entry name" value="Sensor histidine kinase RcsC"/>
    <property type="match status" value="1"/>
</dbReference>
<dbReference type="SUPFAM" id="SSF52172">
    <property type="entry name" value="CheY-like"/>
    <property type="match status" value="2"/>
</dbReference>
<dbReference type="EC" id="2.7.13.3" evidence="2"/>
<dbReference type="Proteomes" id="UP000289708">
    <property type="component" value="Unassembled WGS sequence"/>
</dbReference>
<dbReference type="PROSITE" id="PS50109">
    <property type="entry name" value="HIS_KIN"/>
    <property type="match status" value="1"/>
</dbReference>
<evidence type="ECO:0000259" key="7">
    <source>
        <dbReference type="PROSITE" id="PS50109"/>
    </source>
</evidence>
<reference evidence="9 10" key="1">
    <citation type="submission" date="2018-12" db="EMBL/GenBank/DDBJ databases">
        <title>bacterium Hansschlegelia zhihuaiae S113.</title>
        <authorList>
            <person name="He J."/>
        </authorList>
    </citation>
    <scope>NUCLEOTIDE SEQUENCE [LARGE SCALE GENOMIC DNA]</scope>
    <source>
        <strain evidence="9 10">S 113</strain>
    </source>
</reference>
<dbReference type="Gene3D" id="1.10.287.130">
    <property type="match status" value="1"/>
</dbReference>
<dbReference type="SMART" id="SM00387">
    <property type="entry name" value="HATPase_c"/>
    <property type="match status" value="1"/>
</dbReference>
<dbReference type="SUPFAM" id="SSF47384">
    <property type="entry name" value="Homodimeric domain of signal transducing histidine kinase"/>
    <property type="match status" value="1"/>
</dbReference>
<organism evidence="9 10">
    <name type="scientific">Hansschlegelia zhihuaiae</name>
    <dbReference type="NCBI Taxonomy" id="405005"/>
    <lineage>
        <taxon>Bacteria</taxon>
        <taxon>Pseudomonadati</taxon>
        <taxon>Pseudomonadota</taxon>
        <taxon>Alphaproteobacteria</taxon>
        <taxon>Hyphomicrobiales</taxon>
        <taxon>Methylopilaceae</taxon>
        <taxon>Hansschlegelia</taxon>
    </lineage>
</organism>
<dbReference type="OrthoDB" id="9791542at2"/>
<dbReference type="SMART" id="SM00448">
    <property type="entry name" value="REC"/>
    <property type="match status" value="1"/>
</dbReference>
<feature type="coiled-coil region" evidence="6">
    <location>
        <begin position="26"/>
        <end position="60"/>
    </location>
</feature>
<accession>A0A4Q0MR12</accession>
<evidence type="ECO:0000256" key="5">
    <source>
        <dbReference type="PROSITE-ProRule" id="PRU00169"/>
    </source>
</evidence>
<evidence type="ECO:0000256" key="6">
    <source>
        <dbReference type="SAM" id="Coils"/>
    </source>
</evidence>
<protein>
    <recommendedName>
        <fullName evidence="2">histidine kinase</fullName>
        <ecNumber evidence="2">2.7.13.3</ecNumber>
    </recommendedName>
</protein>
<keyword evidence="4" id="KW-0902">Two-component regulatory system</keyword>
<evidence type="ECO:0000313" key="10">
    <source>
        <dbReference type="Proteomes" id="UP000289708"/>
    </source>
</evidence>
<comment type="caution">
    <text evidence="9">The sequence shown here is derived from an EMBL/GenBank/DDBJ whole genome shotgun (WGS) entry which is preliminary data.</text>
</comment>
<dbReference type="Gene3D" id="3.30.565.10">
    <property type="entry name" value="Histidine kinase-like ATPase, C-terminal domain"/>
    <property type="match status" value="1"/>
</dbReference>
<keyword evidence="3 5" id="KW-0597">Phosphoprotein</keyword>
<feature type="modified residue" description="4-aspartylphosphate" evidence="5">
    <location>
        <position position="499"/>
    </location>
</feature>
<proteinExistence type="predicted"/>
<dbReference type="InterPro" id="IPR003661">
    <property type="entry name" value="HisK_dim/P_dom"/>
</dbReference>
<comment type="catalytic activity">
    <reaction evidence="1">
        <text>ATP + protein L-histidine = ADP + protein N-phospho-L-histidine.</text>
        <dbReference type="EC" id="2.7.13.3"/>
    </reaction>
</comment>
<dbReference type="Pfam" id="PF00512">
    <property type="entry name" value="HisKA"/>
    <property type="match status" value="1"/>
</dbReference>
<dbReference type="SUPFAM" id="SSF55874">
    <property type="entry name" value="ATPase domain of HSP90 chaperone/DNA topoisomerase II/histidine kinase"/>
    <property type="match status" value="1"/>
</dbReference>
<evidence type="ECO:0000259" key="8">
    <source>
        <dbReference type="PROSITE" id="PS50110"/>
    </source>
</evidence>
<dbReference type="InterPro" id="IPR003594">
    <property type="entry name" value="HATPase_dom"/>
</dbReference>
<keyword evidence="10" id="KW-1185">Reference proteome</keyword>
<gene>
    <name evidence="9" type="ORF">EK403_02190</name>
</gene>
<dbReference type="InterPro" id="IPR011006">
    <property type="entry name" value="CheY-like_superfamily"/>
</dbReference>
<dbReference type="PRINTS" id="PR00344">
    <property type="entry name" value="BCTRLSENSOR"/>
</dbReference>
<dbReference type="InterPro" id="IPR005467">
    <property type="entry name" value="His_kinase_dom"/>
</dbReference>
<keyword evidence="6" id="KW-0175">Coiled coil</keyword>
<dbReference type="CDD" id="cd16922">
    <property type="entry name" value="HATPase_EvgS-ArcB-TorS-like"/>
    <property type="match status" value="1"/>
</dbReference>
<dbReference type="AlphaFoldDB" id="A0A4Q0MR12"/>
<dbReference type="GO" id="GO:0000155">
    <property type="term" value="F:phosphorelay sensor kinase activity"/>
    <property type="evidence" value="ECO:0007669"/>
    <property type="project" value="InterPro"/>
</dbReference>
<dbReference type="Gene3D" id="3.40.50.2300">
    <property type="match status" value="1"/>
</dbReference>
<feature type="domain" description="Histidine kinase" evidence="7">
    <location>
        <begin position="78"/>
        <end position="292"/>
    </location>
</feature>
<dbReference type="InterPro" id="IPR004358">
    <property type="entry name" value="Sig_transdc_His_kin-like_C"/>
</dbReference>
<dbReference type="EMBL" id="RYFI01000001">
    <property type="protein sequence ID" value="RXF75669.1"/>
    <property type="molecule type" value="Genomic_DNA"/>
</dbReference>
<dbReference type="InterPro" id="IPR001789">
    <property type="entry name" value="Sig_transdc_resp-reg_receiver"/>
</dbReference>
<dbReference type="SMART" id="SM00388">
    <property type="entry name" value="HisKA"/>
    <property type="match status" value="1"/>
</dbReference>
<dbReference type="PANTHER" id="PTHR45339">
    <property type="entry name" value="HYBRID SIGNAL TRANSDUCTION HISTIDINE KINASE J"/>
    <property type="match status" value="1"/>
</dbReference>
<dbReference type="PROSITE" id="PS50110">
    <property type="entry name" value="RESPONSE_REGULATORY"/>
    <property type="match status" value="1"/>
</dbReference>
<evidence type="ECO:0000256" key="3">
    <source>
        <dbReference type="ARBA" id="ARBA00022553"/>
    </source>
</evidence>
<name>A0A4Q0MR12_9HYPH</name>
<evidence type="ECO:0000256" key="1">
    <source>
        <dbReference type="ARBA" id="ARBA00000085"/>
    </source>
</evidence>
<dbReference type="CDD" id="cd17546">
    <property type="entry name" value="REC_hyHK_CKI1_RcsC-like"/>
    <property type="match status" value="1"/>
</dbReference>